<feature type="domain" description="Helix-hairpin-helix DNA-binding motif class 1" evidence="2">
    <location>
        <begin position="156"/>
        <end position="175"/>
    </location>
</feature>
<dbReference type="Proteomes" id="UP000234956">
    <property type="component" value="Unassembled WGS sequence"/>
</dbReference>
<dbReference type="GO" id="GO:0006281">
    <property type="term" value="P:DNA repair"/>
    <property type="evidence" value="ECO:0007669"/>
    <property type="project" value="InterPro"/>
</dbReference>
<dbReference type="GO" id="GO:0003677">
    <property type="term" value="F:DNA binding"/>
    <property type="evidence" value="ECO:0007669"/>
    <property type="project" value="InterPro"/>
</dbReference>
<evidence type="ECO:0000313" key="4">
    <source>
        <dbReference type="Proteomes" id="UP000234956"/>
    </source>
</evidence>
<dbReference type="InterPro" id="IPR003583">
    <property type="entry name" value="Hlx-hairpin-Hlx_DNA-bd_motif"/>
</dbReference>
<dbReference type="InterPro" id="IPR051675">
    <property type="entry name" value="Endo/Exo/Phosphatase_dom_1"/>
</dbReference>
<dbReference type="PANTHER" id="PTHR21180:SF32">
    <property type="entry name" value="ENDONUCLEASE_EXONUCLEASE_PHOSPHATASE FAMILY DOMAIN-CONTAINING PROTEIN 1"/>
    <property type="match status" value="1"/>
</dbReference>
<dbReference type="SMART" id="SM00278">
    <property type="entry name" value="HhH1"/>
    <property type="match status" value="2"/>
</dbReference>
<reference evidence="3 4" key="1">
    <citation type="submission" date="2017-10" db="EMBL/GenBank/DDBJ databases">
        <title>Draft genome of Lysinibacillus fusiformis strain Juneja, a laboratory-derived pathogen of Drosophila melanogaster.</title>
        <authorList>
            <person name="Smith B.R."/>
            <person name="Unckless R.L."/>
        </authorList>
    </citation>
    <scope>NUCLEOTIDE SEQUENCE [LARGE SCALE GENOMIC DNA]</scope>
    <source>
        <strain evidence="3 4">Juneja</strain>
    </source>
</reference>
<dbReference type="AlphaFoldDB" id="A0A2I0V169"/>
<evidence type="ECO:0000259" key="2">
    <source>
        <dbReference type="SMART" id="SM00278"/>
    </source>
</evidence>
<dbReference type="SUPFAM" id="SSF47781">
    <property type="entry name" value="RuvA domain 2-like"/>
    <property type="match status" value="1"/>
</dbReference>
<dbReference type="GO" id="GO:0015627">
    <property type="term" value="C:type II protein secretion system complex"/>
    <property type="evidence" value="ECO:0007669"/>
    <property type="project" value="TreeGrafter"/>
</dbReference>
<proteinExistence type="predicted"/>
<dbReference type="InterPro" id="IPR010994">
    <property type="entry name" value="RuvA_2-like"/>
</dbReference>
<gene>
    <name evidence="3" type="ORF">CRI88_06755</name>
</gene>
<dbReference type="Gene3D" id="1.10.150.310">
    <property type="entry name" value="Tex RuvX-like domain-like"/>
    <property type="match status" value="1"/>
</dbReference>
<dbReference type="EMBL" id="PDFK01000002">
    <property type="protein sequence ID" value="PKU52064.1"/>
    <property type="molecule type" value="Genomic_DNA"/>
</dbReference>
<keyword evidence="1" id="KW-0472">Membrane</keyword>
<dbReference type="Gene3D" id="3.10.560.10">
    <property type="entry name" value="Outer membrane lipoprotein wza domain like"/>
    <property type="match status" value="1"/>
</dbReference>
<name>A0A2I0V169_9BACI</name>
<dbReference type="InterPro" id="IPR019554">
    <property type="entry name" value="Soluble_ligand-bd"/>
</dbReference>
<dbReference type="InterPro" id="IPR004509">
    <property type="entry name" value="Competence_ComEA_HhH"/>
</dbReference>
<dbReference type="Pfam" id="PF10531">
    <property type="entry name" value="SLBB"/>
    <property type="match status" value="1"/>
</dbReference>
<feature type="transmembrane region" description="Helical" evidence="1">
    <location>
        <begin position="12"/>
        <end position="29"/>
    </location>
</feature>
<dbReference type="NCBIfam" id="TIGR00426">
    <property type="entry name" value="competence protein ComEA helix-hairpin-helix repeat region"/>
    <property type="match status" value="1"/>
</dbReference>
<sequence>MLQSLWQKYKKSMLFPSILVVSGLCYFYFSSFDSSPPQEELIETIQSFEEKNHSETAEEAVIQQIFVDIKGAVMYPGVYELQQDQRIKDAVELAGGYTEQADTQRMNHAQKVQDEMVIYIPTKGEQLEDGATTLLTIPTESAPKEQKININQADIAILATLPGIGPSKAQSILTYREEHGHFQAIEDLKNVSGIGDKTFEKLKDAITVK</sequence>
<keyword evidence="1" id="KW-1133">Transmembrane helix</keyword>
<evidence type="ECO:0000256" key="1">
    <source>
        <dbReference type="SAM" id="Phobius"/>
    </source>
</evidence>
<dbReference type="PANTHER" id="PTHR21180">
    <property type="entry name" value="ENDONUCLEASE/EXONUCLEASE/PHOSPHATASE FAMILY DOMAIN-CONTAINING PROTEIN 1"/>
    <property type="match status" value="1"/>
</dbReference>
<feature type="domain" description="Helix-hairpin-helix DNA-binding motif class 1" evidence="2">
    <location>
        <begin position="186"/>
        <end position="205"/>
    </location>
</feature>
<accession>A0A2I0V169</accession>
<dbReference type="RefSeq" id="WP_058844218.1">
    <property type="nucleotide sequence ID" value="NZ_PDFK01000002.1"/>
</dbReference>
<evidence type="ECO:0000313" key="3">
    <source>
        <dbReference type="EMBL" id="PKU52064.1"/>
    </source>
</evidence>
<protein>
    <submittedName>
        <fullName evidence="3">Competence protein ComEA</fullName>
    </submittedName>
</protein>
<dbReference type="Pfam" id="PF12836">
    <property type="entry name" value="HHH_3"/>
    <property type="match status" value="1"/>
</dbReference>
<keyword evidence="1" id="KW-0812">Transmembrane</keyword>
<organism evidence="3 4">
    <name type="scientific">Lysinibacillus fusiformis</name>
    <dbReference type="NCBI Taxonomy" id="28031"/>
    <lineage>
        <taxon>Bacteria</taxon>
        <taxon>Bacillati</taxon>
        <taxon>Bacillota</taxon>
        <taxon>Bacilli</taxon>
        <taxon>Bacillales</taxon>
        <taxon>Bacillaceae</taxon>
        <taxon>Lysinibacillus</taxon>
    </lineage>
</organism>
<dbReference type="GO" id="GO:0015628">
    <property type="term" value="P:protein secretion by the type II secretion system"/>
    <property type="evidence" value="ECO:0007669"/>
    <property type="project" value="TreeGrafter"/>
</dbReference>
<comment type="caution">
    <text evidence="3">The sequence shown here is derived from an EMBL/GenBank/DDBJ whole genome shotgun (WGS) entry which is preliminary data.</text>
</comment>